<proteinExistence type="predicted"/>
<dbReference type="InterPro" id="IPR011009">
    <property type="entry name" value="Kinase-like_dom_sf"/>
</dbReference>
<comment type="caution">
    <text evidence="7">The sequence shown here is derived from an EMBL/GenBank/DDBJ whole genome shotgun (WGS) entry which is preliminary data.</text>
</comment>
<dbReference type="PANTHER" id="PTHR43289">
    <property type="entry name" value="MITOGEN-ACTIVATED PROTEIN KINASE KINASE KINASE 20-RELATED"/>
    <property type="match status" value="1"/>
</dbReference>
<dbReference type="Pfam" id="PF00498">
    <property type="entry name" value="FHA"/>
    <property type="match status" value="1"/>
</dbReference>
<evidence type="ECO:0000256" key="4">
    <source>
        <dbReference type="ARBA" id="ARBA00022840"/>
    </source>
</evidence>
<dbReference type="GO" id="GO:0016301">
    <property type="term" value="F:kinase activity"/>
    <property type="evidence" value="ECO:0007669"/>
    <property type="project" value="UniProtKB-KW"/>
</dbReference>
<evidence type="ECO:0000313" key="8">
    <source>
        <dbReference type="Proteomes" id="UP001217838"/>
    </source>
</evidence>
<evidence type="ECO:0000259" key="6">
    <source>
        <dbReference type="PROSITE" id="PS50011"/>
    </source>
</evidence>
<dbReference type="SUPFAM" id="SSF49879">
    <property type="entry name" value="SMAD/FHA domain"/>
    <property type="match status" value="1"/>
</dbReference>
<protein>
    <submittedName>
        <fullName evidence="7">Serine/threonine-protein kinase</fullName>
    </submittedName>
</protein>
<evidence type="ECO:0000259" key="5">
    <source>
        <dbReference type="PROSITE" id="PS50006"/>
    </source>
</evidence>
<evidence type="ECO:0000256" key="1">
    <source>
        <dbReference type="ARBA" id="ARBA00022679"/>
    </source>
</evidence>
<dbReference type="RefSeq" id="WP_272004393.1">
    <property type="nucleotide sequence ID" value="NZ_JAQNDN010000019.1"/>
</dbReference>
<dbReference type="InterPro" id="IPR000253">
    <property type="entry name" value="FHA_dom"/>
</dbReference>
<dbReference type="CDD" id="cd00060">
    <property type="entry name" value="FHA"/>
    <property type="match status" value="1"/>
</dbReference>
<dbReference type="PROSITE" id="PS00108">
    <property type="entry name" value="PROTEIN_KINASE_ST"/>
    <property type="match status" value="1"/>
</dbReference>
<organism evidence="7 8">
    <name type="scientific">Nannocystis radixulma</name>
    <dbReference type="NCBI Taxonomy" id="2995305"/>
    <lineage>
        <taxon>Bacteria</taxon>
        <taxon>Pseudomonadati</taxon>
        <taxon>Myxococcota</taxon>
        <taxon>Polyangia</taxon>
        <taxon>Nannocystales</taxon>
        <taxon>Nannocystaceae</taxon>
        <taxon>Nannocystis</taxon>
    </lineage>
</organism>
<dbReference type="Gene3D" id="3.30.200.20">
    <property type="entry name" value="Phosphorylase Kinase, domain 1"/>
    <property type="match status" value="1"/>
</dbReference>
<dbReference type="SMART" id="SM00220">
    <property type="entry name" value="S_TKc"/>
    <property type="match status" value="1"/>
</dbReference>
<evidence type="ECO:0000256" key="2">
    <source>
        <dbReference type="ARBA" id="ARBA00022741"/>
    </source>
</evidence>
<dbReference type="CDD" id="cd14014">
    <property type="entry name" value="STKc_PknB_like"/>
    <property type="match status" value="1"/>
</dbReference>
<dbReference type="InterPro" id="IPR008984">
    <property type="entry name" value="SMAD_FHA_dom_sf"/>
</dbReference>
<dbReference type="SUPFAM" id="SSF56112">
    <property type="entry name" value="Protein kinase-like (PK-like)"/>
    <property type="match status" value="1"/>
</dbReference>
<keyword evidence="8" id="KW-1185">Reference proteome</keyword>
<dbReference type="EMBL" id="JAQNDN010000019">
    <property type="protein sequence ID" value="MDC0672553.1"/>
    <property type="molecule type" value="Genomic_DNA"/>
</dbReference>
<dbReference type="PROSITE" id="PS50006">
    <property type="entry name" value="FHA_DOMAIN"/>
    <property type="match status" value="1"/>
</dbReference>
<keyword evidence="4" id="KW-0067">ATP-binding</keyword>
<accession>A0ABT5BEI2</accession>
<keyword evidence="2" id="KW-0547">Nucleotide-binding</keyword>
<feature type="domain" description="FHA" evidence="5">
    <location>
        <begin position="27"/>
        <end position="78"/>
    </location>
</feature>
<dbReference type="Gene3D" id="2.60.200.20">
    <property type="match status" value="1"/>
</dbReference>
<dbReference type="Proteomes" id="UP001217838">
    <property type="component" value="Unassembled WGS sequence"/>
</dbReference>
<evidence type="ECO:0000256" key="3">
    <source>
        <dbReference type="ARBA" id="ARBA00022777"/>
    </source>
</evidence>
<gene>
    <name evidence="7" type="ORF">POL58_32685</name>
</gene>
<reference evidence="7 8" key="1">
    <citation type="submission" date="2022-11" db="EMBL/GenBank/DDBJ databases">
        <title>Minimal conservation of predation-associated metabolite biosynthetic gene clusters underscores biosynthetic potential of Myxococcota including descriptions for ten novel species: Archangium lansinium sp. nov., Myxococcus landrumus sp. nov., Nannocystis bai.</title>
        <authorList>
            <person name="Ahearne A."/>
            <person name="Stevens C."/>
            <person name="Dowd S."/>
        </authorList>
    </citation>
    <scope>NUCLEOTIDE SEQUENCE [LARGE SCALE GENOMIC DNA]</scope>
    <source>
        <strain evidence="7 8">NCELM</strain>
    </source>
</reference>
<dbReference type="PROSITE" id="PS50011">
    <property type="entry name" value="PROTEIN_KINASE_DOM"/>
    <property type="match status" value="1"/>
</dbReference>
<dbReference type="SMART" id="SM00240">
    <property type="entry name" value="FHA"/>
    <property type="match status" value="1"/>
</dbReference>
<keyword evidence="3 7" id="KW-0418">Kinase</keyword>
<sequence length="465" mass="48818">MSGRVILRATEGPNRGEVYVFESHDVFIFGRDPECHACLGGTDTSASRQHFLLEVSPPAVRVRDLGSRNGTFIGERRIGGGDGRPAEVDLVDGDVLRVGTSAFVLKIELPVSCERCKREIRPESADAWAHAGPTNVCIHCRVLPPRPAAAAAMAPVACRACGSEIAGERSADDPLRMCNGCLARWADDPLALLEPGSIAGVAVDRLLAVDATGASYLGRRIADATPVAIHARLARTRVTPAMRDAFVRELEQAGQLKHPNLVPLHAHGSSGPVFWSVTESGTGTVAAAIQVAGGRLSPAEALALAMTALAGLAHLHAHAVVHRDLKPANLLVAGPGVAKIGEVGLARAFGRAGLAGMTMTGATAGAVRFMPREQLLNFKATRPQADVFSFGAILYTMLTGVGPREASPAVDPLLTVLRGPTVPIRQRDPQLPAALAAVVDRACAPAWKDRQAHAGELLAELQRAV</sequence>
<dbReference type="InterPro" id="IPR008271">
    <property type="entry name" value="Ser/Thr_kinase_AS"/>
</dbReference>
<dbReference type="Gene3D" id="1.10.510.10">
    <property type="entry name" value="Transferase(Phosphotransferase) domain 1"/>
    <property type="match status" value="1"/>
</dbReference>
<dbReference type="Pfam" id="PF00069">
    <property type="entry name" value="Pkinase"/>
    <property type="match status" value="1"/>
</dbReference>
<keyword evidence="1" id="KW-0808">Transferase</keyword>
<feature type="domain" description="Protein kinase" evidence="6">
    <location>
        <begin position="201"/>
        <end position="465"/>
    </location>
</feature>
<evidence type="ECO:0000313" key="7">
    <source>
        <dbReference type="EMBL" id="MDC0672553.1"/>
    </source>
</evidence>
<dbReference type="InterPro" id="IPR000719">
    <property type="entry name" value="Prot_kinase_dom"/>
</dbReference>
<name>A0ABT5BEI2_9BACT</name>
<dbReference type="PANTHER" id="PTHR43289:SF6">
    <property type="entry name" value="SERINE_THREONINE-PROTEIN KINASE NEKL-3"/>
    <property type="match status" value="1"/>
</dbReference>